<evidence type="ECO:0000313" key="5">
    <source>
        <dbReference type="Proteomes" id="UP001551658"/>
    </source>
</evidence>
<dbReference type="Gene3D" id="1.20.1260.20">
    <property type="entry name" value="PPE superfamily"/>
    <property type="match status" value="1"/>
</dbReference>
<evidence type="ECO:0000259" key="3">
    <source>
        <dbReference type="Pfam" id="PF00823"/>
    </source>
</evidence>
<dbReference type="InterPro" id="IPR000030">
    <property type="entry name" value="PPE_dom"/>
</dbReference>
<gene>
    <name evidence="4" type="ORF">AB0H72_23690</name>
</gene>
<comment type="caution">
    <text evidence="4">The sequence shown here is derived from an EMBL/GenBank/DDBJ whole genome shotgun (WGS) entry which is preliminary data.</text>
</comment>
<dbReference type="InterPro" id="IPR038332">
    <property type="entry name" value="PPE_sf"/>
</dbReference>
<dbReference type="Proteomes" id="UP001551658">
    <property type="component" value="Unassembled WGS sequence"/>
</dbReference>
<dbReference type="EMBL" id="JBFAIH010000015">
    <property type="protein sequence ID" value="MEV0365704.1"/>
    <property type="molecule type" value="Genomic_DNA"/>
</dbReference>
<keyword evidence="5" id="KW-1185">Reference proteome</keyword>
<comment type="similarity">
    <text evidence="1">Belongs to the mycobacterial PPE family.</text>
</comment>
<dbReference type="Pfam" id="PF00823">
    <property type="entry name" value="PPE"/>
    <property type="match status" value="1"/>
</dbReference>
<proteinExistence type="inferred from homology"/>
<sequence>MIEPPVAGFTGVIWEARPAEKLAHDLGAGRGVRPMADAGAAWSRIAAAFGAAVIEYDRVLAQLRESWRSSESELAIDRFAALRHWLVDAATAAGRHAAMAGGQAVAYEVASLAMPHLADLAALEATVRSIEQMGAALGTPLVGAVAEADTEQNLAKANAARVMQNYESASAQLASPWEQHAPPEIVSGTALAAEQSVASGAAAAPAPAAAALPLALGGVGAAFGAPRIPRAVSPYQSRALGPTTAVEPEAVPVQSSAAAAHSGAGQMVPGPMAAGATAGPGSDRTVRAGLGDSEAGETMEIDAGIQVAPPVLGAVGSGAPRGAGAEAS</sequence>
<organism evidence="4 5">
    <name type="scientific">Nocardia fusca</name>
    <dbReference type="NCBI Taxonomy" id="941183"/>
    <lineage>
        <taxon>Bacteria</taxon>
        <taxon>Bacillati</taxon>
        <taxon>Actinomycetota</taxon>
        <taxon>Actinomycetes</taxon>
        <taxon>Mycobacteriales</taxon>
        <taxon>Nocardiaceae</taxon>
        <taxon>Nocardia</taxon>
    </lineage>
</organism>
<feature type="compositionally biased region" description="Low complexity" evidence="2">
    <location>
        <begin position="255"/>
        <end position="281"/>
    </location>
</feature>
<feature type="domain" description="PPE" evidence="3">
    <location>
        <begin position="14"/>
        <end position="176"/>
    </location>
</feature>
<evidence type="ECO:0000313" key="4">
    <source>
        <dbReference type="EMBL" id="MEV0365704.1"/>
    </source>
</evidence>
<protein>
    <submittedName>
        <fullName evidence="4">PPE domain-containing protein</fullName>
    </submittedName>
</protein>
<name>A0ABV3FDB8_9NOCA</name>
<dbReference type="SUPFAM" id="SSF140459">
    <property type="entry name" value="PE/PPE dimer-like"/>
    <property type="match status" value="1"/>
</dbReference>
<evidence type="ECO:0000256" key="2">
    <source>
        <dbReference type="SAM" id="MobiDB-lite"/>
    </source>
</evidence>
<dbReference type="RefSeq" id="WP_357982491.1">
    <property type="nucleotide sequence ID" value="NZ_JBFAIH010000015.1"/>
</dbReference>
<accession>A0ABV3FDB8</accession>
<evidence type="ECO:0000256" key="1">
    <source>
        <dbReference type="ARBA" id="ARBA00010652"/>
    </source>
</evidence>
<reference evidence="4 5" key="1">
    <citation type="submission" date="2024-06" db="EMBL/GenBank/DDBJ databases">
        <title>The Natural Products Discovery Center: Release of the First 8490 Sequenced Strains for Exploring Actinobacteria Biosynthetic Diversity.</title>
        <authorList>
            <person name="Kalkreuter E."/>
            <person name="Kautsar S.A."/>
            <person name="Yang D."/>
            <person name="Bader C.D."/>
            <person name="Teijaro C.N."/>
            <person name="Fluegel L."/>
            <person name="Davis C.M."/>
            <person name="Simpson J.R."/>
            <person name="Lauterbach L."/>
            <person name="Steele A.D."/>
            <person name="Gui C."/>
            <person name="Meng S."/>
            <person name="Li G."/>
            <person name="Viehrig K."/>
            <person name="Ye F."/>
            <person name="Su P."/>
            <person name="Kiefer A.F."/>
            <person name="Nichols A."/>
            <person name="Cepeda A.J."/>
            <person name="Yan W."/>
            <person name="Fan B."/>
            <person name="Jiang Y."/>
            <person name="Adhikari A."/>
            <person name="Zheng C.-J."/>
            <person name="Schuster L."/>
            <person name="Cowan T.M."/>
            <person name="Smanski M.J."/>
            <person name="Chevrette M.G."/>
            <person name="De Carvalho L.P.S."/>
            <person name="Shen B."/>
        </authorList>
    </citation>
    <scope>NUCLEOTIDE SEQUENCE [LARGE SCALE GENOMIC DNA]</scope>
    <source>
        <strain evidence="4 5">NPDC050671</strain>
    </source>
</reference>
<feature type="region of interest" description="Disordered" evidence="2">
    <location>
        <begin position="253"/>
        <end position="289"/>
    </location>
</feature>